<gene>
    <name evidence="1" type="ORF">pdam_00016292</name>
</gene>
<protein>
    <submittedName>
        <fullName evidence="1">Uncharacterized protein</fullName>
    </submittedName>
</protein>
<dbReference type="STRING" id="46731.A0A3M6TAK6"/>
<sequence>MRSTTNKAVYVVTEYMIKVPGLKIIRVYTDRKEQAEFSIPNKRHTLKQSTDDGTGVPEKLKNISLHRIIRKYPCPYADALDVHVARSLVFKNGVSPSDVVILSPYREQRCTAIITFRTFL</sequence>
<dbReference type="OrthoDB" id="2285229at2759"/>
<evidence type="ECO:0000313" key="1">
    <source>
        <dbReference type="EMBL" id="RMX38425.1"/>
    </source>
</evidence>
<organism evidence="1 2">
    <name type="scientific">Pocillopora damicornis</name>
    <name type="common">Cauliflower coral</name>
    <name type="synonym">Millepora damicornis</name>
    <dbReference type="NCBI Taxonomy" id="46731"/>
    <lineage>
        <taxon>Eukaryota</taxon>
        <taxon>Metazoa</taxon>
        <taxon>Cnidaria</taxon>
        <taxon>Anthozoa</taxon>
        <taxon>Hexacorallia</taxon>
        <taxon>Scleractinia</taxon>
        <taxon>Astrocoeniina</taxon>
        <taxon>Pocilloporidae</taxon>
        <taxon>Pocillopora</taxon>
    </lineage>
</organism>
<comment type="caution">
    <text evidence="1">The sequence shown here is derived from an EMBL/GenBank/DDBJ whole genome shotgun (WGS) entry which is preliminary data.</text>
</comment>
<reference evidence="1 2" key="1">
    <citation type="journal article" date="2018" name="Sci. Rep.">
        <title>Comparative analysis of the Pocillopora damicornis genome highlights role of immune system in coral evolution.</title>
        <authorList>
            <person name="Cunning R."/>
            <person name="Bay R.A."/>
            <person name="Gillette P."/>
            <person name="Baker A.C."/>
            <person name="Traylor-Knowles N."/>
        </authorList>
    </citation>
    <scope>NUCLEOTIDE SEQUENCE [LARGE SCALE GENOMIC DNA]</scope>
    <source>
        <strain evidence="1">RSMAS</strain>
        <tissue evidence="1">Whole animal</tissue>
    </source>
</reference>
<dbReference type="EMBL" id="RCHS01004001">
    <property type="protein sequence ID" value="RMX38425.1"/>
    <property type="molecule type" value="Genomic_DNA"/>
</dbReference>
<dbReference type="Proteomes" id="UP000275408">
    <property type="component" value="Unassembled WGS sequence"/>
</dbReference>
<accession>A0A3M6TAK6</accession>
<dbReference type="AlphaFoldDB" id="A0A3M6TAK6"/>
<name>A0A3M6TAK6_POCDA</name>
<evidence type="ECO:0000313" key="2">
    <source>
        <dbReference type="Proteomes" id="UP000275408"/>
    </source>
</evidence>
<keyword evidence="2" id="KW-1185">Reference proteome</keyword>
<proteinExistence type="predicted"/>